<gene>
    <name evidence="1" type="ORF">GGX14DRAFT_474860</name>
</gene>
<evidence type="ECO:0000313" key="1">
    <source>
        <dbReference type="EMBL" id="KAJ7195471.1"/>
    </source>
</evidence>
<protein>
    <submittedName>
        <fullName evidence="1">Uncharacterized protein</fullName>
    </submittedName>
</protein>
<accession>A0AAD6UYT1</accession>
<name>A0AAD6UYT1_9AGAR</name>
<sequence>MLRLFANRNLLRRHGLPAQIRLNATAPPRPPRADLASIPQTIRELLPQPRKHDPDASPPRRRRGPLFYLMISALGRIGLCRMSLNLPAVSPLFIWIEAEKYFDPKPLLEKKRKRIVRERLQNLQGARVGGFSDAKSVVAYLRYLFGAMLPPDILRHMRSEEVCALLEQECPENLFKWLQEVCAVTYQLSQVSQDVEKEVTTAEQIEESADGILRKCYQSVYQRLPPLPDAPSGAPVSLA</sequence>
<organism evidence="1 2">
    <name type="scientific">Mycena pura</name>
    <dbReference type="NCBI Taxonomy" id="153505"/>
    <lineage>
        <taxon>Eukaryota</taxon>
        <taxon>Fungi</taxon>
        <taxon>Dikarya</taxon>
        <taxon>Basidiomycota</taxon>
        <taxon>Agaricomycotina</taxon>
        <taxon>Agaricomycetes</taxon>
        <taxon>Agaricomycetidae</taxon>
        <taxon>Agaricales</taxon>
        <taxon>Marasmiineae</taxon>
        <taxon>Mycenaceae</taxon>
        <taxon>Mycena</taxon>
    </lineage>
</organism>
<dbReference type="Proteomes" id="UP001219525">
    <property type="component" value="Unassembled WGS sequence"/>
</dbReference>
<reference evidence="1" key="1">
    <citation type="submission" date="2023-03" db="EMBL/GenBank/DDBJ databases">
        <title>Massive genome expansion in bonnet fungi (Mycena s.s.) driven by repeated elements and novel gene families across ecological guilds.</title>
        <authorList>
            <consortium name="Lawrence Berkeley National Laboratory"/>
            <person name="Harder C.B."/>
            <person name="Miyauchi S."/>
            <person name="Viragh M."/>
            <person name="Kuo A."/>
            <person name="Thoen E."/>
            <person name="Andreopoulos B."/>
            <person name="Lu D."/>
            <person name="Skrede I."/>
            <person name="Drula E."/>
            <person name="Henrissat B."/>
            <person name="Morin E."/>
            <person name="Kohler A."/>
            <person name="Barry K."/>
            <person name="LaButti K."/>
            <person name="Morin E."/>
            <person name="Salamov A."/>
            <person name="Lipzen A."/>
            <person name="Mereny Z."/>
            <person name="Hegedus B."/>
            <person name="Baldrian P."/>
            <person name="Stursova M."/>
            <person name="Weitz H."/>
            <person name="Taylor A."/>
            <person name="Grigoriev I.V."/>
            <person name="Nagy L.G."/>
            <person name="Martin F."/>
            <person name="Kauserud H."/>
        </authorList>
    </citation>
    <scope>NUCLEOTIDE SEQUENCE</scope>
    <source>
        <strain evidence="1">9144</strain>
    </source>
</reference>
<keyword evidence="2" id="KW-1185">Reference proteome</keyword>
<proteinExistence type="predicted"/>
<dbReference type="AlphaFoldDB" id="A0AAD6UYT1"/>
<comment type="caution">
    <text evidence="1">The sequence shown here is derived from an EMBL/GenBank/DDBJ whole genome shotgun (WGS) entry which is preliminary data.</text>
</comment>
<evidence type="ECO:0000313" key="2">
    <source>
        <dbReference type="Proteomes" id="UP001219525"/>
    </source>
</evidence>
<dbReference type="EMBL" id="JARJCW010000090">
    <property type="protein sequence ID" value="KAJ7195471.1"/>
    <property type="molecule type" value="Genomic_DNA"/>
</dbReference>